<proteinExistence type="predicted"/>
<dbReference type="InterPro" id="IPR019734">
    <property type="entry name" value="TPR_rpt"/>
</dbReference>
<evidence type="ECO:0008006" key="3">
    <source>
        <dbReference type="Google" id="ProtNLM"/>
    </source>
</evidence>
<dbReference type="InterPro" id="IPR011990">
    <property type="entry name" value="TPR-like_helical_dom_sf"/>
</dbReference>
<dbReference type="SUPFAM" id="SSF48452">
    <property type="entry name" value="TPR-like"/>
    <property type="match status" value="1"/>
</dbReference>
<dbReference type="GO" id="GO:1905515">
    <property type="term" value="P:non-motile cilium assembly"/>
    <property type="evidence" value="ECO:0007669"/>
    <property type="project" value="InterPro"/>
</dbReference>
<name>A0A820MKC0_9BILA</name>
<accession>A0A820MKC0</accession>
<sequence>ALQGATTDEERSEIWYNIGEMALYTTDIHFAIQCFRLALVYNNDHAEAYNNLGLVELQRNNHEIGRAYLQTAQGLAPHMFEPFYNFGKSMYQQGDLQSSFRAIKNSLDVYKNHSDSKQIFDELKRMFSEL</sequence>
<evidence type="ECO:0000313" key="1">
    <source>
        <dbReference type="EMBL" id="CAF4373854.1"/>
    </source>
</evidence>
<dbReference type="PANTHER" id="PTHR44177:SF1">
    <property type="entry name" value="TETRATRICOPEPTIDE REPEAT PROTEIN 8"/>
    <property type="match status" value="1"/>
</dbReference>
<dbReference type="Pfam" id="PF13181">
    <property type="entry name" value="TPR_8"/>
    <property type="match status" value="1"/>
</dbReference>
<dbReference type="PANTHER" id="PTHR44177">
    <property type="entry name" value="TETRATRICOPEPTIDE REPEAT PROTEIN 8"/>
    <property type="match status" value="1"/>
</dbReference>
<evidence type="ECO:0000313" key="2">
    <source>
        <dbReference type="Proteomes" id="UP000663844"/>
    </source>
</evidence>
<protein>
    <recommendedName>
        <fullName evidence="3">Tetratricopeptide repeat protein</fullName>
    </recommendedName>
</protein>
<dbReference type="EMBL" id="CAJOAZ010023240">
    <property type="protein sequence ID" value="CAF4373854.1"/>
    <property type="molecule type" value="Genomic_DNA"/>
</dbReference>
<gene>
    <name evidence="1" type="ORF">OXD698_LOCUS49992</name>
</gene>
<organism evidence="1 2">
    <name type="scientific">Adineta steineri</name>
    <dbReference type="NCBI Taxonomy" id="433720"/>
    <lineage>
        <taxon>Eukaryota</taxon>
        <taxon>Metazoa</taxon>
        <taxon>Spiralia</taxon>
        <taxon>Gnathifera</taxon>
        <taxon>Rotifera</taxon>
        <taxon>Eurotatoria</taxon>
        <taxon>Bdelloidea</taxon>
        <taxon>Adinetida</taxon>
        <taxon>Adinetidae</taxon>
        <taxon>Adineta</taxon>
    </lineage>
</organism>
<dbReference type="Proteomes" id="UP000663844">
    <property type="component" value="Unassembled WGS sequence"/>
</dbReference>
<reference evidence="1" key="1">
    <citation type="submission" date="2021-02" db="EMBL/GenBank/DDBJ databases">
        <authorList>
            <person name="Nowell W R."/>
        </authorList>
    </citation>
    <scope>NUCLEOTIDE SEQUENCE</scope>
</reference>
<dbReference type="AlphaFoldDB" id="A0A820MKC0"/>
<dbReference type="GO" id="GO:0034464">
    <property type="term" value="C:BBSome"/>
    <property type="evidence" value="ECO:0007669"/>
    <property type="project" value="InterPro"/>
</dbReference>
<feature type="non-terminal residue" evidence="1">
    <location>
        <position position="130"/>
    </location>
</feature>
<dbReference type="GO" id="GO:0036064">
    <property type="term" value="C:ciliary basal body"/>
    <property type="evidence" value="ECO:0007669"/>
    <property type="project" value="TreeGrafter"/>
</dbReference>
<dbReference type="SMART" id="SM00028">
    <property type="entry name" value="TPR"/>
    <property type="match status" value="3"/>
</dbReference>
<comment type="caution">
    <text evidence="1">The sequence shown here is derived from an EMBL/GenBank/DDBJ whole genome shotgun (WGS) entry which is preliminary data.</text>
</comment>
<dbReference type="GO" id="GO:0097730">
    <property type="term" value="C:non-motile cilium"/>
    <property type="evidence" value="ECO:0007669"/>
    <property type="project" value="TreeGrafter"/>
</dbReference>
<dbReference type="InterPro" id="IPR028796">
    <property type="entry name" value="BBS8"/>
</dbReference>
<dbReference type="Gene3D" id="1.25.40.10">
    <property type="entry name" value="Tetratricopeptide repeat domain"/>
    <property type="match status" value="1"/>
</dbReference>